<dbReference type="Pfam" id="PF13181">
    <property type="entry name" value="TPR_8"/>
    <property type="match status" value="1"/>
</dbReference>
<feature type="region of interest" description="Disordered" evidence="2">
    <location>
        <begin position="33"/>
        <end position="56"/>
    </location>
</feature>
<accession>A0A1E5BIB8</accession>
<evidence type="ECO:0000256" key="1">
    <source>
        <dbReference type="PROSITE-ProRule" id="PRU00339"/>
    </source>
</evidence>
<dbReference type="InterPro" id="IPR011990">
    <property type="entry name" value="TPR-like_helical_dom_sf"/>
</dbReference>
<organism evidence="4 5">
    <name type="scientific">Vibrio genomosp. F10 str. ZF-129</name>
    <dbReference type="NCBI Taxonomy" id="1187848"/>
    <lineage>
        <taxon>Bacteria</taxon>
        <taxon>Pseudomonadati</taxon>
        <taxon>Pseudomonadota</taxon>
        <taxon>Gammaproteobacteria</taxon>
        <taxon>Vibrionales</taxon>
        <taxon>Vibrionaceae</taxon>
        <taxon>Vibrio</taxon>
    </lineage>
</organism>
<gene>
    <name evidence="4" type="ORF">A1QO_04390</name>
</gene>
<dbReference type="AlphaFoldDB" id="A0A1E5BIB8"/>
<dbReference type="SUPFAM" id="SSF48452">
    <property type="entry name" value="TPR-like"/>
    <property type="match status" value="1"/>
</dbReference>
<dbReference type="OrthoDB" id="6396839at2"/>
<dbReference type="Gene3D" id="1.25.40.10">
    <property type="entry name" value="Tetratricopeptide repeat domain"/>
    <property type="match status" value="1"/>
</dbReference>
<dbReference type="InterPro" id="IPR019734">
    <property type="entry name" value="TPR_rpt"/>
</dbReference>
<dbReference type="eggNOG" id="COG0457">
    <property type="taxonomic scope" value="Bacteria"/>
</dbReference>
<dbReference type="Proteomes" id="UP000094741">
    <property type="component" value="Unassembled WGS sequence"/>
</dbReference>
<evidence type="ECO:0000256" key="2">
    <source>
        <dbReference type="SAM" id="MobiDB-lite"/>
    </source>
</evidence>
<proteinExistence type="predicted"/>
<evidence type="ECO:0000313" key="5">
    <source>
        <dbReference type="Proteomes" id="UP000094741"/>
    </source>
</evidence>
<feature type="chain" id="PRO_5009171678" evidence="3">
    <location>
        <begin position="20"/>
        <end position="354"/>
    </location>
</feature>
<feature type="repeat" description="TPR" evidence="1">
    <location>
        <begin position="209"/>
        <end position="242"/>
    </location>
</feature>
<comment type="caution">
    <text evidence="4">The sequence shown here is derived from an EMBL/GenBank/DDBJ whole genome shotgun (WGS) entry which is preliminary data.</text>
</comment>
<reference evidence="4 5" key="1">
    <citation type="journal article" date="2012" name="Science">
        <title>Ecological populations of bacteria act as socially cohesive units of antibiotic production and resistance.</title>
        <authorList>
            <person name="Cordero O.X."/>
            <person name="Wildschutte H."/>
            <person name="Kirkup B."/>
            <person name="Proehl S."/>
            <person name="Ngo L."/>
            <person name="Hussain F."/>
            <person name="Le Roux F."/>
            <person name="Mincer T."/>
            <person name="Polz M.F."/>
        </authorList>
    </citation>
    <scope>NUCLEOTIDE SEQUENCE [LARGE SCALE GENOMIC DNA]</scope>
    <source>
        <strain evidence="4 5">ZF-129</strain>
    </source>
</reference>
<name>A0A1E5BIB8_9VIBR</name>
<dbReference type="InterPro" id="IPR016024">
    <property type="entry name" value="ARM-type_fold"/>
</dbReference>
<sequence length="354" mass="38954">MKTSMILAMSMLMLNTANASGLETNSLKTNSVNGQGALLSPQTEPMQAQRSLPNDPMSQWSYQAQDITETEEVRVSALRSLSASPSQNGLVAVSRGLKDASSAIREAAIVGAEPYPLEYRWRLVSPLLSDDSKQVRMTAAASLLKDRGTLDAASQQQLTDPATELIGHLKEQADDDSRLLLADVYRWTEQYELAEAQYLQSKQAVSNNPQVWLSLADNYRAQGMDEKAIDTLNQAIEALPSNAHFHFAKSLTLVRLEDKAEAAKESEIAATLAKTNSYYWYVHGVLQEAFNIDEATTAFETAYLISGGPEHLYAVCDIYVRNGNEKTDECMVELAKIAPSEVIDQLNNKKAQSL</sequence>
<dbReference type="RefSeq" id="WP_017033874.1">
    <property type="nucleotide sequence ID" value="NZ_AJYQ02000027.1"/>
</dbReference>
<dbReference type="SMART" id="SM00028">
    <property type="entry name" value="TPR"/>
    <property type="match status" value="2"/>
</dbReference>
<dbReference type="SUPFAM" id="SSF48371">
    <property type="entry name" value="ARM repeat"/>
    <property type="match status" value="1"/>
</dbReference>
<dbReference type="EMBL" id="AJYQ02000027">
    <property type="protein sequence ID" value="OEE37104.1"/>
    <property type="molecule type" value="Genomic_DNA"/>
</dbReference>
<keyword evidence="1" id="KW-0802">TPR repeat</keyword>
<feature type="signal peptide" evidence="3">
    <location>
        <begin position="1"/>
        <end position="19"/>
    </location>
</feature>
<protein>
    <submittedName>
        <fullName evidence="4">Uncharacterized protein</fullName>
    </submittedName>
</protein>
<evidence type="ECO:0000256" key="3">
    <source>
        <dbReference type="SAM" id="SignalP"/>
    </source>
</evidence>
<keyword evidence="3" id="KW-0732">Signal</keyword>
<dbReference type="PROSITE" id="PS50005">
    <property type="entry name" value="TPR"/>
    <property type="match status" value="1"/>
</dbReference>
<dbReference type="STRING" id="1187848.A1QO_04390"/>
<evidence type="ECO:0000313" key="4">
    <source>
        <dbReference type="EMBL" id="OEE37104.1"/>
    </source>
</evidence>